<evidence type="ECO:0000313" key="1">
    <source>
        <dbReference type="EMBL" id="CDK27256.1"/>
    </source>
</evidence>
<gene>
    <name evidence="1" type="ORF">KUCA_T00003234001</name>
</gene>
<evidence type="ECO:0000313" key="2">
    <source>
        <dbReference type="Proteomes" id="UP000019384"/>
    </source>
</evidence>
<keyword evidence="2" id="KW-1185">Reference proteome</keyword>
<reference evidence="1" key="2">
    <citation type="submission" date="2014-02" db="EMBL/GenBank/DDBJ databases">
        <title>Complete DNA sequence of /Kuraishia capsulata/ illustrates novel genomic features among budding yeasts (/Saccharomycotina/).</title>
        <authorList>
            <person name="Morales L."/>
            <person name="Noel B."/>
            <person name="Porcel B."/>
            <person name="Marcet-Houben M."/>
            <person name="Hullo M-F."/>
            <person name="Sacerdot C."/>
            <person name="Tekaia F."/>
            <person name="Leh-Louis V."/>
            <person name="Despons L."/>
            <person name="Khanna V."/>
            <person name="Aury J-M."/>
            <person name="Barbe V."/>
            <person name="Couloux A."/>
            <person name="Labadie K."/>
            <person name="Pelletier E."/>
            <person name="Souciet J-L."/>
            <person name="Boekhout T."/>
            <person name="Gabaldon T."/>
            <person name="Wincker P."/>
            <person name="Dujon B."/>
        </authorList>
    </citation>
    <scope>NUCLEOTIDE SEQUENCE</scope>
    <source>
        <strain evidence="1">CBS 1993</strain>
    </source>
</reference>
<dbReference type="RefSeq" id="XP_022459252.1">
    <property type="nucleotide sequence ID" value="XM_022601628.1"/>
</dbReference>
<dbReference type="AlphaFoldDB" id="W6MLA9"/>
<reference evidence="1" key="1">
    <citation type="submission" date="2013-12" db="EMBL/GenBank/DDBJ databases">
        <authorList>
            <person name="Genoscope - CEA"/>
        </authorList>
    </citation>
    <scope>NUCLEOTIDE SEQUENCE</scope>
    <source>
        <strain evidence="1">CBS 1993</strain>
    </source>
</reference>
<sequence length="394" mass="46155">MNAVSFQLNARNLWDQLTEGSKYNGTKYLQLVPDLEPLKGLIDIKSTDDEPMFIRIDNDDAQRREFFVAKKCCLKLCVAAIFELNRILEMEERNPQMWSESMQWQAFLTTIALLVTSPENHSALNLHQDLAEILFLRDETILRSELYLLISLLTCNNAKVNKSSSIWHLFKKVYLLHVVQNVNVSSIVLHANLLSATEHKNNYYAWSFARFFVQVEWLVYDNNLQGVYTQVRQFCRDAPQDTSSWMFLQHLMTLEFTPKLREKLQLDCLRLLDGFSVGDIRFGEAYGRPFSREEVREIVLETIEWIHRMEITSLSPWEFVKMNIGEDLSTVVDQLKESVSKFEDEHGKIHLINGYFETESSIDESNLLLMKLYTTTANKKRVLRWYEKHGRFNG</sequence>
<evidence type="ECO:0008006" key="3">
    <source>
        <dbReference type="Google" id="ProtNLM"/>
    </source>
</evidence>
<organism evidence="1 2">
    <name type="scientific">Kuraishia capsulata CBS 1993</name>
    <dbReference type="NCBI Taxonomy" id="1382522"/>
    <lineage>
        <taxon>Eukaryota</taxon>
        <taxon>Fungi</taxon>
        <taxon>Dikarya</taxon>
        <taxon>Ascomycota</taxon>
        <taxon>Saccharomycotina</taxon>
        <taxon>Pichiomycetes</taxon>
        <taxon>Pichiales</taxon>
        <taxon>Pichiaceae</taxon>
        <taxon>Kuraishia</taxon>
    </lineage>
</organism>
<dbReference type="OrthoDB" id="5358702at2759"/>
<dbReference type="Proteomes" id="UP000019384">
    <property type="component" value="Unassembled WGS sequence"/>
</dbReference>
<dbReference type="HOGENOM" id="CLU_700331_0_0_1"/>
<protein>
    <recommendedName>
        <fullName evidence="3">Protein ECM9</fullName>
    </recommendedName>
</protein>
<dbReference type="EMBL" id="HG793128">
    <property type="protein sequence ID" value="CDK27256.1"/>
    <property type="molecule type" value="Genomic_DNA"/>
</dbReference>
<dbReference type="GeneID" id="34520640"/>
<proteinExistence type="predicted"/>
<name>W6MLA9_9ASCO</name>
<accession>W6MLA9</accession>